<protein>
    <submittedName>
        <fullName evidence="1">Uncharacterized protein</fullName>
    </submittedName>
</protein>
<reference evidence="1 2" key="1">
    <citation type="submission" date="2018-04" db="EMBL/GenBank/DDBJ databases">
        <title>Genomic Encyclopedia of Archaeal and Bacterial Type Strains, Phase II (KMG-II): from individual species to whole genera.</title>
        <authorList>
            <person name="Goeker M."/>
        </authorList>
    </citation>
    <scope>NUCLEOTIDE SEQUENCE [LARGE SCALE GENOMIC DNA]</scope>
    <source>
        <strain evidence="1 2">DSM 21823</strain>
    </source>
</reference>
<keyword evidence="2" id="KW-1185">Reference proteome</keyword>
<evidence type="ECO:0000313" key="2">
    <source>
        <dbReference type="Proteomes" id="UP000244224"/>
    </source>
</evidence>
<dbReference type="Proteomes" id="UP000244224">
    <property type="component" value="Unassembled WGS sequence"/>
</dbReference>
<sequence length="80" mass="8773">MFDPKFEEGFALYIIWARPISGGMRTLAAGGFNAMMAAWEAVQAECPTEELTLQHRARVLRSRPPLIQTGPDKGVTGRGP</sequence>
<name>A0A2T6B8E1_9RHOB</name>
<dbReference type="AlphaFoldDB" id="A0A2T6B8E1"/>
<comment type="caution">
    <text evidence="1">The sequence shown here is derived from an EMBL/GenBank/DDBJ whole genome shotgun (WGS) entry which is preliminary data.</text>
</comment>
<organism evidence="1 2">
    <name type="scientific">Gemmobacter caeni</name>
    <dbReference type="NCBI Taxonomy" id="589035"/>
    <lineage>
        <taxon>Bacteria</taxon>
        <taxon>Pseudomonadati</taxon>
        <taxon>Pseudomonadota</taxon>
        <taxon>Alphaproteobacteria</taxon>
        <taxon>Rhodobacterales</taxon>
        <taxon>Paracoccaceae</taxon>
        <taxon>Gemmobacter</taxon>
    </lineage>
</organism>
<dbReference type="RefSeq" id="WP_145693540.1">
    <property type="nucleotide sequence ID" value="NZ_QBKP01000002.1"/>
</dbReference>
<evidence type="ECO:0000313" key="1">
    <source>
        <dbReference type="EMBL" id="PTX52324.1"/>
    </source>
</evidence>
<gene>
    <name evidence="1" type="ORF">C8N34_102103</name>
</gene>
<proteinExistence type="predicted"/>
<dbReference type="EMBL" id="QBKP01000002">
    <property type="protein sequence ID" value="PTX52324.1"/>
    <property type="molecule type" value="Genomic_DNA"/>
</dbReference>
<dbReference type="OrthoDB" id="7778658at2"/>
<accession>A0A2T6B8E1</accession>